<evidence type="ECO:0000256" key="3">
    <source>
        <dbReference type="ARBA" id="ARBA00023235"/>
    </source>
</evidence>
<evidence type="ECO:0000256" key="1">
    <source>
        <dbReference type="ARBA" id="ARBA00007953"/>
    </source>
</evidence>
<evidence type="ECO:0000259" key="5">
    <source>
        <dbReference type="PROSITE" id="PS50984"/>
    </source>
</evidence>
<dbReference type="AlphaFoldDB" id="A0A317C5Y6"/>
<keyword evidence="7" id="KW-1185">Reference proteome</keyword>
<dbReference type="GO" id="GO:0003723">
    <property type="term" value="F:RNA binding"/>
    <property type="evidence" value="ECO:0007669"/>
    <property type="project" value="InterPro"/>
</dbReference>
<keyword evidence="2 4" id="KW-0819">tRNA processing</keyword>
<dbReference type="InterPro" id="IPR020119">
    <property type="entry name" value="PsdUridine_synth_TruD_CS"/>
</dbReference>
<dbReference type="InterPro" id="IPR001656">
    <property type="entry name" value="PsdUridine_synth_TruD"/>
</dbReference>
<dbReference type="InterPro" id="IPR050170">
    <property type="entry name" value="TruD_pseudoU_synthase"/>
</dbReference>
<name>A0A317C5Y6_9GAMM</name>
<dbReference type="Pfam" id="PF01142">
    <property type="entry name" value="TruD"/>
    <property type="match status" value="2"/>
</dbReference>
<dbReference type="EC" id="5.4.99.27" evidence="4"/>
<organism evidence="6 7">
    <name type="scientific">Leucothrix pacifica</name>
    <dbReference type="NCBI Taxonomy" id="1247513"/>
    <lineage>
        <taxon>Bacteria</taxon>
        <taxon>Pseudomonadati</taxon>
        <taxon>Pseudomonadota</taxon>
        <taxon>Gammaproteobacteria</taxon>
        <taxon>Thiotrichales</taxon>
        <taxon>Thiotrichaceae</taxon>
        <taxon>Leucothrix</taxon>
    </lineage>
</organism>
<dbReference type="InterPro" id="IPR020103">
    <property type="entry name" value="PsdUridine_synth_cat_dom_sf"/>
</dbReference>
<comment type="similarity">
    <text evidence="1 4">Belongs to the pseudouridine synthase TruD family.</text>
</comment>
<feature type="domain" description="TRUD" evidence="5">
    <location>
        <begin position="152"/>
        <end position="302"/>
    </location>
</feature>
<dbReference type="InterPro" id="IPR011760">
    <property type="entry name" value="PsdUridine_synth_TruD_insert"/>
</dbReference>
<reference evidence="6 7" key="1">
    <citation type="submission" date="2018-05" db="EMBL/GenBank/DDBJ databases">
        <title>Leucothrix arctica sp. nov., isolated from Arctic seawater.</title>
        <authorList>
            <person name="Choi A."/>
            <person name="Baek K."/>
        </authorList>
    </citation>
    <scope>NUCLEOTIDE SEQUENCE [LARGE SCALE GENOMIC DNA]</scope>
    <source>
        <strain evidence="6 7">JCM 18388</strain>
    </source>
</reference>
<comment type="catalytic activity">
    <reaction evidence="4">
        <text>uridine(13) in tRNA = pseudouridine(13) in tRNA</text>
        <dbReference type="Rhea" id="RHEA:42540"/>
        <dbReference type="Rhea" id="RHEA-COMP:10105"/>
        <dbReference type="Rhea" id="RHEA-COMP:10106"/>
        <dbReference type="ChEBI" id="CHEBI:65314"/>
        <dbReference type="ChEBI" id="CHEBI:65315"/>
        <dbReference type="EC" id="5.4.99.27"/>
    </reaction>
</comment>
<comment type="caution">
    <text evidence="6">The sequence shown here is derived from an EMBL/GenBank/DDBJ whole genome shotgun (WGS) entry which is preliminary data.</text>
</comment>
<dbReference type="Gene3D" id="3.30.2340.10">
    <property type="entry name" value="TruD, insertion domain"/>
    <property type="match status" value="1"/>
</dbReference>
<dbReference type="EMBL" id="QGKM01000059">
    <property type="protein sequence ID" value="PWQ94075.1"/>
    <property type="molecule type" value="Genomic_DNA"/>
</dbReference>
<accession>A0A317C5Y6</accession>
<gene>
    <name evidence="4" type="primary">truD</name>
    <name evidence="6" type="ORF">DKW60_17380</name>
</gene>
<comment type="function">
    <text evidence="4">Responsible for synthesis of pseudouridine from uracil-13 in transfer RNAs.</text>
</comment>
<keyword evidence="3 4" id="KW-0413">Isomerase</keyword>
<dbReference type="Gene3D" id="3.30.2350.20">
    <property type="entry name" value="TruD, catalytic domain"/>
    <property type="match status" value="1"/>
</dbReference>
<dbReference type="PANTHER" id="PTHR47811:SF1">
    <property type="entry name" value="TRNA PSEUDOURIDINE SYNTHASE D"/>
    <property type="match status" value="1"/>
</dbReference>
<proteinExistence type="inferred from homology"/>
<dbReference type="GO" id="GO:0160150">
    <property type="term" value="F:tRNA pseudouridine(13) synthase activity"/>
    <property type="evidence" value="ECO:0007669"/>
    <property type="project" value="UniProtKB-EC"/>
</dbReference>
<protein>
    <recommendedName>
        <fullName evidence="4">tRNA pseudouridine synthase D</fullName>
        <ecNumber evidence="4">5.4.99.27</ecNumber>
    </recommendedName>
    <alternativeName>
        <fullName evidence="4">tRNA pseudouridine(13) synthase</fullName>
    </alternativeName>
    <alternativeName>
        <fullName evidence="4">tRNA pseudouridylate synthase D</fullName>
    </alternativeName>
    <alternativeName>
        <fullName evidence="4">tRNA-uridine isomerase D</fullName>
    </alternativeName>
</protein>
<dbReference type="PROSITE" id="PS01268">
    <property type="entry name" value="UPF0024"/>
    <property type="match status" value="1"/>
</dbReference>
<dbReference type="InterPro" id="IPR042214">
    <property type="entry name" value="TruD_catalytic"/>
</dbReference>
<dbReference type="NCBIfam" id="NF002153">
    <property type="entry name" value="PRK00984.1-2"/>
    <property type="match status" value="1"/>
</dbReference>
<sequence>MKFSKTPHAADITGDIRTHHADFQVDEIPDFTPSGDGEHVCLKVQKAGQNTEWVSKQFADIAGIARRDVSYAGLKDRHAITTQWFSVWLPGKVSPNWSEHLPESIKVLEEVRHNRKVRIGTLRGNRFKIIMRNCTGDKARLEQAIAAIKAQGVPNYFGQQRFGYQFHNIERATLWFEGQIKPKARHQKSMYLSAARSLIFNQNLSQRVSADTWCQALDGDVYQLNGTKSCFYEPLDATILQRVEQFDLHPTAPLWGNGELMSQSTVREQEAAVAEEFALLCQGLEKHGLKQERRSLRLLVDQLSHQWLDDDCLELVFKLPPGSYATSVLQELGQFTDIAELNRIKTD</sequence>
<evidence type="ECO:0000256" key="2">
    <source>
        <dbReference type="ARBA" id="ARBA00022694"/>
    </source>
</evidence>
<feature type="active site" description="Nucleophile" evidence="4">
    <location>
        <position position="76"/>
    </location>
</feature>
<dbReference type="GO" id="GO:0031119">
    <property type="term" value="P:tRNA pseudouridine synthesis"/>
    <property type="evidence" value="ECO:0007669"/>
    <property type="project" value="UniProtKB-UniRule"/>
</dbReference>
<evidence type="ECO:0000313" key="7">
    <source>
        <dbReference type="Proteomes" id="UP000245539"/>
    </source>
</evidence>
<dbReference type="HAMAP" id="MF_01082">
    <property type="entry name" value="TruD"/>
    <property type="match status" value="1"/>
</dbReference>
<dbReference type="OrthoDB" id="1550679at2"/>
<dbReference type="RefSeq" id="WP_109838939.1">
    <property type="nucleotide sequence ID" value="NZ_QGKM01000059.1"/>
</dbReference>
<evidence type="ECO:0000313" key="6">
    <source>
        <dbReference type="EMBL" id="PWQ94075.1"/>
    </source>
</evidence>
<evidence type="ECO:0000256" key="4">
    <source>
        <dbReference type="HAMAP-Rule" id="MF_01082"/>
    </source>
</evidence>
<dbReference type="GO" id="GO:0005829">
    <property type="term" value="C:cytosol"/>
    <property type="evidence" value="ECO:0007669"/>
    <property type="project" value="TreeGrafter"/>
</dbReference>
<dbReference type="SUPFAM" id="SSF55120">
    <property type="entry name" value="Pseudouridine synthase"/>
    <property type="match status" value="1"/>
</dbReference>
<dbReference type="PANTHER" id="PTHR47811">
    <property type="entry name" value="TRNA PSEUDOURIDINE SYNTHASE D"/>
    <property type="match status" value="1"/>
</dbReference>
<dbReference type="CDD" id="cd02575">
    <property type="entry name" value="PseudoU_synth_EcTruD"/>
    <property type="match status" value="1"/>
</dbReference>
<dbReference type="InterPro" id="IPR043165">
    <property type="entry name" value="TruD_insert_sf"/>
</dbReference>
<dbReference type="PROSITE" id="PS50984">
    <property type="entry name" value="TRUD"/>
    <property type="match status" value="1"/>
</dbReference>
<dbReference type="Proteomes" id="UP000245539">
    <property type="component" value="Unassembled WGS sequence"/>
</dbReference>